<sequence>MCTSFAAYYGRPLYGMNFDFPMVDIKVTIEKSAAVKFICFYIYVFDGYSPLVGMNEHGSFVNLQELHMEGDASQLEECHASTEIDGLQLFADYLNERITMDEIMALDSKTRLTLPENYKIHSLFAAQNGQSTIIEGIKGKLLQQKISGQQQVMTNFAHVLHPDTAKLDLRFVGAERYVTTDRLLKKACNSLDVEQAMSILKSAFQTRGDYPTQCSWVFLPQDQTVYFRLTKNINCIWKISLQNETIENTGDKNAPPIKIGDAGVVVTQLG</sequence>
<dbReference type="OrthoDB" id="1884850at2"/>
<dbReference type="Proteomes" id="UP000199520">
    <property type="component" value="Unassembled WGS sequence"/>
</dbReference>
<protein>
    <recommendedName>
        <fullName evidence="3">Linear amide C-N hydrolases, choloylglycine hydrolase family</fullName>
    </recommendedName>
</protein>
<dbReference type="AlphaFoldDB" id="A0A1I4PMC5"/>
<dbReference type="InterPro" id="IPR029055">
    <property type="entry name" value="Ntn_hydrolases_N"/>
</dbReference>
<reference evidence="2" key="1">
    <citation type="submission" date="2016-10" db="EMBL/GenBank/DDBJ databases">
        <authorList>
            <person name="Varghese N."/>
            <person name="Submissions S."/>
        </authorList>
    </citation>
    <scope>NUCLEOTIDE SEQUENCE [LARGE SCALE GENOMIC DNA]</scope>
    <source>
        <strain evidence="2">DSM 13327</strain>
    </source>
</reference>
<keyword evidence="2" id="KW-1185">Reference proteome</keyword>
<dbReference type="SUPFAM" id="SSF56235">
    <property type="entry name" value="N-terminal nucleophile aminohydrolases (Ntn hydrolases)"/>
    <property type="match status" value="1"/>
</dbReference>
<evidence type="ECO:0000313" key="2">
    <source>
        <dbReference type="Proteomes" id="UP000199520"/>
    </source>
</evidence>
<dbReference type="Gene3D" id="3.60.60.10">
    <property type="entry name" value="Penicillin V Acylase, Chain A"/>
    <property type="match status" value="1"/>
</dbReference>
<evidence type="ECO:0000313" key="1">
    <source>
        <dbReference type="EMBL" id="SFM29021.1"/>
    </source>
</evidence>
<dbReference type="STRING" id="1123291.SAMN04490355_106723"/>
<name>A0A1I4PMC5_9FIRM</name>
<proteinExistence type="predicted"/>
<accession>A0A1I4PMC5</accession>
<evidence type="ECO:0008006" key="3">
    <source>
        <dbReference type="Google" id="ProtNLM"/>
    </source>
</evidence>
<dbReference type="EMBL" id="FOTS01000067">
    <property type="protein sequence ID" value="SFM29021.1"/>
    <property type="molecule type" value="Genomic_DNA"/>
</dbReference>
<gene>
    <name evidence="1" type="ORF">SAMN04490355_106723</name>
</gene>
<organism evidence="1 2">
    <name type="scientific">Pelosinus propionicus DSM 13327</name>
    <dbReference type="NCBI Taxonomy" id="1123291"/>
    <lineage>
        <taxon>Bacteria</taxon>
        <taxon>Bacillati</taxon>
        <taxon>Bacillota</taxon>
        <taxon>Negativicutes</taxon>
        <taxon>Selenomonadales</taxon>
        <taxon>Sporomusaceae</taxon>
        <taxon>Pelosinus</taxon>
    </lineage>
</organism>
<dbReference type="RefSeq" id="WP_090943603.1">
    <property type="nucleotide sequence ID" value="NZ_FOTS01000067.1"/>
</dbReference>